<evidence type="ECO:0000313" key="1">
    <source>
        <dbReference type="EMBL" id="TNV84639.1"/>
    </source>
</evidence>
<organism evidence="1 2">
    <name type="scientific">Halteria grandinella</name>
    <dbReference type="NCBI Taxonomy" id="5974"/>
    <lineage>
        <taxon>Eukaryota</taxon>
        <taxon>Sar</taxon>
        <taxon>Alveolata</taxon>
        <taxon>Ciliophora</taxon>
        <taxon>Intramacronucleata</taxon>
        <taxon>Spirotrichea</taxon>
        <taxon>Stichotrichia</taxon>
        <taxon>Sporadotrichida</taxon>
        <taxon>Halteriidae</taxon>
        <taxon>Halteria</taxon>
    </lineage>
</organism>
<comment type="caution">
    <text evidence="1">The sequence shown here is derived from an EMBL/GenBank/DDBJ whole genome shotgun (WGS) entry which is preliminary data.</text>
</comment>
<protein>
    <submittedName>
        <fullName evidence="1">Uncharacterized protein</fullName>
    </submittedName>
</protein>
<reference evidence="1" key="1">
    <citation type="submission" date="2019-06" db="EMBL/GenBank/DDBJ databases">
        <authorList>
            <person name="Zheng W."/>
        </authorList>
    </citation>
    <scope>NUCLEOTIDE SEQUENCE</scope>
    <source>
        <strain evidence="1">QDHG01</strain>
    </source>
</reference>
<dbReference type="EMBL" id="RRYP01002566">
    <property type="protein sequence ID" value="TNV84639.1"/>
    <property type="molecule type" value="Genomic_DNA"/>
</dbReference>
<proteinExistence type="predicted"/>
<gene>
    <name evidence="1" type="ORF">FGO68_gene11183</name>
</gene>
<evidence type="ECO:0000313" key="2">
    <source>
        <dbReference type="Proteomes" id="UP000785679"/>
    </source>
</evidence>
<accession>A0A8J8P2L0</accession>
<sequence>MTNFQCKLESYMKSESLALTQRDQDCFIAHNQVVIRQISEQVQGMTDQMMSSSTSKLKKAVGKPSQQVLINIQRNDTLLELKFKKTFLKSIVAEFSSLSLVSSGQYISISECQDSSQLYKIDNSNHLTHLLSLPFEVRLMAITDDRQIAINEQLYNLNDLAFQQNLQISIEKYISVYQKQNILYYGHVCYPWIMRVDYSLNKKRLLEGKPGKMKGAGVVQIEGVKGLQDQLIFLYKGVVRKFTVIPDSFSQQSEVVCQVTQELVQFKMLPDNIHLVAITANRQIFTADHFTGTIVQKIQTQERLSSIHVHPHFDFEQFPIILGNSQASLVGLDILESGIKIRNKLDGAQFIAQIDEGRFIIQEGGKLVLLQFN</sequence>
<dbReference type="Proteomes" id="UP000785679">
    <property type="component" value="Unassembled WGS sequence"/>
</dbReference>
<keyword evidence="2" id="KW-1185">Reference proteome</keyword>
<dbReference type="AlphaFoldDB" id="A0A8J8P2L0"/>
<name>A0A8J8P2L0_HALGN</name>